<evidence type="ECO:0000256" key="2">
    <source>
        <dbReference type="ARBA" id="ARBA00022448"/>
    </source>
</evidence>
<dbReference type="AlphaFoldDB" id="A0A1C2EB68"/>
<feature type="transmembrane region" description="Helical" evidence="7">
    <location>
        <begin position="42"/>
        <end position="66"/>
    </location>
</feature>
<feature type="transmembrane region" description="Helical" evidence="7">
    <location>
        <begin position="277"/>
        <end position="298"/>
    </location>
</feature>
<dbReference type="GO" id="GO:0022857">
    <property type="term" value="F:transmembrane transporter activity"/>
    <property type="evidence" value="ECO:0007669"/>
    <property type="project" value="InterPro"/>
</dbReference>
<keyword evidence="2" id="KW-0813">Transport</keyword>
<feature type="transmembrane region" description="Helical" evidence="7">
    <location>
        <begin position="339"/>
        <end position="361"/>
    </location>
</feature>
<evidence type="ECO:0000256" key="6">
    <source>
        <dbReference type="ARBA" id="ARBA00023136"/>
    </source>
</evidence>
<keyword evidence="4 7" id="KW-0812">Transmembrane</keyword>
<feature type="domain" description="Major facilitator superfamily (MFS) profile" evidence="8">
    <location>
        <begin position="12"/>
        <end position="392"/>
    </location>
</feature>
<feature type="transmembrane region" description="Helical" evidence="7">
    <location>
        <begin position="78"/>
        <end position="96"/>
    </location>
</feature>
<dbReference type="InterPro" id="IPR036259">
    <property type="entry name" value="MFS_trans_sf"/>
</dbReference>
<accession>A0A1C2EB68</accession>
<dbReference type="GO" id="GO:0005886">
    <property type="term" value="C:plasma membrane"/>
    <property type="evidence" value="ECO:0007669"/>
    <property type="project" value="UniProtKB-SubCell"/>
</dbReference>
<dbReference type="Gene3D" id="1.20.1250.20">
    <property type="entry name" value="MFS general substrate transporter like domains"/>
    <property type="match status" value="2"/>
</dbReference>
<evidence type="ECO:0000256" key="7">
    <source>
        <dbReference type="SAM" id="Phobius"/>
    </source>
</evidence>
<reference evidence="9 10" key="1">
    <citation type="submission" date="2016-08" db="EMBL/GenBank/DDBJ databases">
        <title>Whole genome sequence of Mesorhizobium sp. strain UASWS1009 isolated from industrial sewage.</title>
        <authorList>
            <person name="Crovadore J."/>
            <person name="Calmin G."/>
            <person name="Chablais R."/>
            <person name="Cochard B."/>
            <person name="Lefort F."/>
        </authorList>
    </citation>
    <scope>NUCLEOTIDE SEQUENCE [LARGE SCALE GENOMIC DNA]</scope>
    <source>
        <strain evidence="9 10">UASWS1009</strain>
    </source>
</reference>
<dbReference type="InterPro" id="IPR020846">
    <property type="entry name" value="MFS_dom"/>
</dbReference>
<evidence type="ECO:0000256" key="5">
    <source>
        <dbReference type="ARBA" id="ARBA00022989"/>
    </source>
</evidence>
<dbReference type="InterPro" id="IPR005829">
    <property type="entry name" value="Sugar_transporter_CS"/>
</dbReference>
<name>A0A1C2EB68_9HYPH</name>
<dbReference type="OrthoDB" id="8952229at2"/>
<feature type="transmembrane region" description="Helical" evidence="7">
    <location>
        <begin position="215"/>
        <end position="232"/>
    </location>
</feature>
<dbReference type="Proteomes" id="UP000094412">
    <property type="component" value="Unassembled WGS sequence"/>
</dbReference>
<evidence type="ECO:0000259" key="8">
    <source>
        <dbReference type="PROSITE" id="PS50850"/>
    </source>
</evidence>
<feature type="transmembrane region" description="Helical" evidence="7">
    <location>
        <begin position="165"/>
        <end position="185"/>
    </location>
</feature>
<evidence type="ECO:0000313" key="10">
    <source>
        <dbReference type="Proteomes" id="UP000094412"/>
    </source>
</evidence>
<dbReference type="PROSITE" id="PS50850">
    <property type="entry name" value="MFS"/>
    <property type="match status" value="1"/>
</dbReference>
<protein>
    <submittedName>
        <fullName evidence="9">MFS transporter</fullName>
    </submittedName>
</protein>
<comment type="subcellular location">
    <subcellularLocation>
        <location evidence="1">Cell membrane</location>
        <topology evidence="1">Multi-pass membrane protein</topology>
    </subcellularLocation>
</comment>
<proteinExistence type="predicted"/>
<evidence type="ECO:0000313" key="9">
    <source>
        <dbReference type="EMBL" id="OCX24197.1"/>
    </source>
</evidence>
<keyword evidence="5 7" id="KW-1133">Transmembrane helix</keyword>
<evidence type="ECO:0000256" key="3">
    <source>
        <dbReference type="ARBA" id="ARBA00022475"/>
    </source>
</evidence>
<dbReference type="Pfam" id="PF07690">
    <property type="entry name" value="MFS_1"/>
    <property type="match status" value="2"/>
</dbReference>
<organism evidence="9 10">
    <name type="scientific">Mesorhizobium hungaricum</name>
    <dbReference type="NCBI Taxonomy" id="1566387"/>
    <lineage>
        <taxon>Bacteria</taxon>
        <taxon>Pseudomonadati</taxon>
        <taxon>Pseudomonadota</taxon>
        <taxon>Alphaproteobacteria</taxon>
        <taxon>Hyphomicrobiales</taxon>
        <taxon>Phyllobacteriaceae</taxon>
        <taxon>Mesorhizobium</taxon>
    </lineage>
</organism>
<sequence>MNSYSEQTGRLVALLLIAGSGIVAIAKGMSLSFLAIRLQRDFGLGPAGIGALIGIGPLLGAMVSPLAGTVSDRLGRRMVLAIAISFAGLGMIGLGLAQSVAAFALSHIAASIAGAVYEPVSRAMMSDAAPEKLRLKVFSWRYLAINAGWAIGPMIGLAFGATSDVLFVVAGVVHLGFGAVIFLFVPEIAANTETAAEQRVGGLRRLIGAFRDQRLMFFAGGGTLLVAVYGQWSVPLSQYITKDFARGVEIFALLVSTNAAAVLVTSTPARLVIERIGALRALVLGCLMFLIGNLGFAMSSSVEMLVVSMIVFTIGEVLVVPAEYMLVDGISTAANRGTYFGAHSFSSIGNFFGPLLAGMALGAYGGTGMFLLFALFSAGSALLFAIGHSLPPPRPLGAGVTAKNPDAVLGDLLRAGRLVGT</sequence>
<dbReference type="InterPro" id="IPR050171">
    <property type="entry name" value="MFS_Transporters"/>
</dbReference>
<evidence type="ECO:0000256" key="1">
    <source>
        <dbReference type="ARBA" id="ARBA00004651"/>
    </source>
</evidence>
<dbReference type="STRING" id="1566387.QV13_02760"/>
<dbReference type="EMBL" id="MDEO01000022">
    <property type="protein sequence ID" value="OCX24197.1"/>
    <property type="molecule type" value="Genomic_DNA"/>
</dbReference>
<gene>
    <name evidence="9" type="ORF">QV13_02760</name>
</gene>
<comment type="caution">
    <text evidence="9">The sequence shown here is derived from an EMBL/GenBank/DDBJ whole genome shotgun (WGS) entry which is preliminary data.</text>
</comment>
<dbReference type="InterPro" id="IPR011701">
    <property type="entry name" value="MFS"/>
</dbReference>
<dbReference type="RefSeq" id="WP_024926203.1">
    <property type="nucleotide sequence ID" value="NZ_MDEO01000022.1"/>
</dbReference>
<keyword evidence="3" id="KW-1003">Cell membrane</keyword>
<feature type="transmembrane region" description="Helical" evidence="7">
    <location>
        <begin position="12"/>
        <end position="36"/>
    </location>
</feature>
<keyword evidence="6 7" id="KW-0472">Membrane</keyword>
<dbReference type="SUPFAM" id="SSF103473">
    <property type="entry name" value="MFS general substrate transporter"/>
    <property type="match status" value="1"/>
</dbReference>
<evidence type="ECO:0000256" key="4">
    <source>
        <dbReference type="ARBA" id="ARBA00022692"/>
    </source>
</evidence>
<feature type="transmembrane region" description="Helical" evidence="7">
    <location>
        <begin position="244"/>
        <end position="265"/>
    </location>
</feature>
<feature type="transmembrane region" description="Helical" evidence="7">
    <location>
        <begin position="140"/>
        <end position="159"/>
    </location>
</feature>
<feature type="transmembrane region" description="Helical" evidence="7">
    <location>
        <begin position="304"/>
        <end position="327"/>
    </location>
</feature>
<dbReference type="PANTHER" id="PTHR23517">
    <property type="entry name" value="RESISTANCE PROTEIN MDTM, PUTATIVE-RELATED-RELATED"/>
    <property type="match status" value="1"/>
</dbReference>
<dbReference type="PROSITE" id="PS00216">
    <property type="entry name" value="SUGAR_TRANSPORT_1"/>
    <property type="match status" value="1"/>
</dbReference>
<dbReference type="PANTHER" id="PTHR23517:SF2">
    <property type="entry name" value="MULTIDRUG RESISTANCE PROTEIN MDTH"/>
    <property type="match status" value="1"/>
</dbReference>
<feature type="transmembrane region" description="Helical" evidence="7">
    <location>
        <begin position="367"/>
        <end position="386"/>
    </location>
</feature>
<keyword evidence="10" id="KW-1185">Reference proteome</keyword>